<dbReference type="Pfam" id="PF02595">
    <property type="entry name" value="Gly_kinase"/>
    <property type="match status" value="1"/>
</dbReference>
<evidence type="ECO:0000256" key="1">
    <source>
        <dbReference type="ARBA" id="ARBA00006284"/>
    </source>
</evidence>
<keyword evidence="3 4" id="KW-0418">Kinase</keyword>
<dbReference type="NCBIfam" id="TIGR00045">
    <property type="entry name" value="glycerate kinase"/>
    <property type="match status" value="1"/>
</dbReference>
<dbReference type="RefSeq" id="WP_171197878.1">
    <property type="nucleotide sequence ID" value="NZ_JABEND010000001.1"/>
</dbReference>
<comment type="similarity">
    <text evidence="1 4">Belongs to the glycerate kinase type-1 family.</text>
</comment>
<reference evidence="5 6" key="1">
    <citation type="submission" date="2020-05" db="EMBL/GenBank/DDBJ databases">
        <title>Nakamurella sp. DB0629 isolated from air conditioner.</title>
        <authorList>
            <person name="Kim D.H."/>
            <person name="Kim D.-U."/>
        </authorList>
    </citation>
    <scope>NUCLEOTIDE SEQUENCE [LARGE SCALE GENOMIC DNA]</scope>
    <source>
        <strain evidence="5 6">DB0629</strain>
    </source>
</reference>
<keyword evidence="6" id="KW-1185">Reference proteome</keyword>
<accession>A0A849A4Z4</accession>
<dbReference type="Gene3D" id="3.40.50.10350">
    <property type="entry name" value="Glycerate kinase, domain 1"/>
    <property type="match status" value="1"/>
</dbReference>
<dbReference type="AlphaFoldDB" id="A0A849A4Z4"/>
<dbReference type="Gene3D" id="3.90.1510.10">
    <property type="entry name" value="Glycerate kinase, domain 2"/>
    <property type="match status" value="1"/>
</dbReference>
<evidence type="ECO:0000256" key="2">
    <source>
        <dbReference type="ARBA" id="ARBA00022679"/>
    </source>
</evidence>
<dbReference type="InterPro" id="IPR018197">
    <property type="entry name" value="Glycerate_kinase_RE-like"/>
</dbReference>
<proteinExistence type="inferred from homology"/>
<evidence type="ECO:0000256" key="4">
    <source>
        <dbReference type="PIRNR" id="PIRNR006078"/>
    </source>
</evidence>
<sequence>MTRQSGKPLSVLIAPDSLKGTATARQAADAIADGWRSVRPDDKLVLRPMADGGEGTADAIAGASAGASWIACPATGPDGRRVDSAWLLLPDGTAVVELARASGLPLLRALDPLHAQTVGFGEQLRAAAAHPGTRRIVATVGGSAATDGGTGALSALGAGFSDAAGEPLPTGGGALDHLAAVDVSALVRPPDGGVRVLTDVTAPLTGPHGAAAVFGPQKGADPTQVELLDQGLSRLASVLRDNGFSADPSAPGSGAAGGAGYGLAALWDARLVPGAAEVAALTGVRDELPGADVLISGEGAFDNSSGTGKVVGYLLEQPGPGHRLVIAGVLQSPPPDGVAGIALDDLAGSQQAAMDDPVRWLERAGTVAAQAV</sequence>
<dbReference type="InterPro" id="IPR004381">
    <property type="entry name" value="Glycerate_kinase"/>
</dbReference>
<keyword evidence="2 4" id="KW-0808">Transferase</keyword>
<dbReference type="PIRSF" id="PIRSF006078">
    <property type="entry name" value="GlxK"/>
    <property type="match status" value="1"/>
</dbReference>
<name>A0A849A4Z4_9ACTN</name>
<dbReference type="PANTHER" id="PTHR21599:SF0">
    <property type="entry name" value="GLYCERATE KINASE"/>
    <property type="match status" value="1"/>
</dbReference>
<dbReference type="EMBL" id="JABEND010000001">
    <property type="protein sequence ID" value="NNG34198.1"/>
    <property type="molecule type" value="Genomic_DNA"/>
</dbReference>
<dbReference type="InterPro" id="IPR018193">
    <property type="entry name" value="Glyc_kinase_flavodox-like_fold"/>
</dbReference>
<gene>
    <name evidence="5" type="ORF">HKD39_00385</name>
</gene>
<dbReference type="GO" id="GO:0031388">
    <property type="term" value="P:organic acid phosphorylation"/>
    <property type="evidence" value="ECO:0007669"/>
    <property type="project" value="UniProtKB-UniRule"/>
</dbReference>
<evidence type="ECO:0000256" key="3">
    <source>
        <dbReference type="ARBA" id="ARBA00022777"/>
    </source>
</evidence>
<evidence type="ECO:0000313" key="5">
    <source>
        <dbReference type="EMBL" id="NNG34198.1"/>
    </source>
</evidence>
<organism evidence="5 6">
    <name type="scientific">Nakamurella aerolata</name>
    <dbReference type="NCBI Taxonomy" id="1656892"/>
    <lineage>
        <taxon>Bacteria</taxon>
        <taxon>Bacillati</taxon>
        <taxon>Actinomycetota</taxon>
        <taxon>Actinomycetes</taxon>
        <taxon>Nakamurellales</taxon>
        <taxon>Nakamurellaceae</taxon>
        <taxon>Nakamurella</taxon>
    </lineage>
</organism>
<comment type="caution">
    <text evidence="5">The sequence shown here is derived from an EMBL/GenBank/DDBJ whole genome shotgun (WGS) entry which is preliminary data.</text>
</comment>
<evidence type="ECO:0000313" key="6">
    <source>
        <dbReference type="Proteomes" id="UP000562984"/>
    </source>
</evidence>
<dbReference type="GO" id="GO:0008887">
    <property type="term" value="F:glycerate kinase activity"/>
    <property type="evidence" value="ECO:0007669"/>
    <property type="project" value="UniProtKB-UniRule"/>
</dbReference>
<dbReference type="Proteomes" id="UP000562984">
    <property type="component" value="Unassembled WGS sequence"/>
</dbReference>
<dbReference type="InterPro" id="IPR036129">
    <property type="entry name" value="Glycerate_kinase_sf"/>
</dbReference>
<dbReference type="SUPFAM" id="SSF110738">
    <property type="entry name" value="Glycerate kinase I"/>
    <property type="match status" value="1"/>
</dbReference>
<protein>
    <submittedName>
        <fullName evidence="5">Glycerate kinase</fullName>
    </submittedName>
</protein>
<dbReference type="PANTHER" id="PTHR21599">
    <property type="entry name" value="GLYCERATE KINASE"/>
    <property type="match status" value="1"/>
</dbReference>